<dbReference type="EMBL" id="CP151407">
    <property type="protein sequence ID" value="WZJ23236.1"/>
    <property type="molecule type" value="Genomic_DNA"/>
</dbReference>
<protein>
    <submittedName>
        <fullName evidence="1">Uncharacterized protein</fullName>
    </submittedName>
</protein>
<reference evidence="1 2" key="1">
    <citation type="submission" date="2024-04" db="EMBL/GenBank/DDBJ databases">
        <title>Dissimilatory iodate-reducing microorganisms contribute to the enrichment of iodine in groundwater.</title>
        <authorList>
            <person name="Jiang Z."/>
        </authorList>
    </citation>
    <scope>NUCLEOTIDE SEQUENCE [LARGE SCALE GENOMIC DNA]</scope>
    <source>
        <strain evidence="1 2">NCP973</strain>
        <plasmid evidence="1 2">unnamed1</plasmid>
    </source>
</reference>
<organism evidence="1 2">
    <name type="scientific">Azonexus hydrophilus</name>
    <dbReference type="NCBI Taxonomy" id="418702"/>
    <lineage>
        <taxon>Bacteria</taxon>
        <taxon>Pseudomonadati</taxon>
        <taxon>Pseudomonadota</taxon>
        <taxon>Betaproteobacteria</taxon>
        <taxon>Rhodocyclales</taxon>
        <taxon>Azonexaceae</taxon>
        <taxon>Azonexus</taxon>
    </lineage>
</organism>
<evidence type="ECO:0000313" key="1">
    <source>
        <dbReference type="EMBL" id="WZJ23236.1"/>
    </source>
</evidence>
<sequence>MRLMLNVLTSLRKLIGPLNSGAQCKAFLALVKFSGQNPWRVYSDCRDLCGKEVADAGLCFAFPRDMDTPIAMRIATWAGEADPISQVEWEQQTAMRKILSNRASVIDRFYPQATLEFEKLIKEGVDRARFRSEMLMFMSRSEYAYLVNSVAV</sequence>
<gene>
    <name evidence="1" type="ORF">AADV58_17660</name>
</gene>
<name>A0ABZ2XKS4_9RHOO</name>
<proteinExistence type="predicted"/>
<dbReference type="Proteomes" id="UP001479520">
    <property type="component" value="Plasmid unnamed1"/>
</dbReference>
<geneLocation type="plasmid" evidence="1 2">
    <name>unnamed1</name>
</geneLocation>
<keyword evidence="2" id="KW-1185">Reference proteome</keyword>
<accession>A0ABZ2XKS4</accession>
<keyword evidence="1" id="KW-0614">Plasmid</keyword>
<dbReference type="RefSeq" id="WP_341744575.1">
    <property type="nucleotide sequence ID" value="NZ_CP151407.1"/>
</dbReference>
<evidence type="ECO:0000313" key="2">
    <source>
        <dbReference type="Proteomes" id="UP001479520"/>
    </source>
</evidence>